<dbReference type="InterPro" id="IPR009057">
    <property type="entry name" value="Homeodomain-like_sf"/>
</dbReference>
<feature type="domain" description="HTH tetR-type" evidence="4">
    <location>
        <begin position="16"/>
        <end position="47"/>
    </location>
</feature>
<gene>
    <name evidence="5" type="ORF">J5A65_14740</name>
</gene>
<evidence type="ECO:0000256" key="2">
    <source>
        <dbReference type="ARBA" id="ARBA00023125"/>
    </source>
</evidence>
<evidence type="ECO:0000256" key="3">
    <source>
        <dbReference type="ARBA" id="ARBA00023163"/>
    </source>
</evidence>
<keyword evidence="6" id="KW-1185">Reference proteome</keyword>
<evidence type="ECO:0000313" key="5">
    <source>
        <dbReference type="EMBL" id="QUC08135.1"/>
    </source>
</evidence>
<dbReference type="InterPro" id="IPR001647">
    <property type="entry name" value="HTH_TetR"/>
</dbReference>
<evidence type="ECO:0000259" key="4">
    <source>
        <dbReference type="Pfam" id="PF00440"/>
    </source>
</evidence>
<dbReference type="EMBL" id="CP072384">
    <property type="protein sequence ID" value="QUC08135.1"/>
    <property type="molecule type" value="Genomic_DNA"/>
</dbReference>
<evidence type="ECO:0000256" key="1">
    <source>
        <dbReference type="ARBA" id="ARBA00023015"/>
    </source>
</evidence>
<dbReference type="InterPro" id="IPR050109">
    <property type="entry name" value="HTH-type_TetR-like_transc_reg"/>
</dbReference>
<name>A0ABX7Y4K7_9ACTN</name>
<keyword evidence="3" id="KW-0804">Transcription</keyword>
<protein>
    <submittedName>
        <fullName evidence="5">TetR/AcrR family transcriptional regulator</fullName>
    </submittedName>
</protein>
<dbReference type="SUPFAM" id="SSF46689">
    <property type="entry name" value="Homeodomain-like"/>
    <property type="match status" value="1"/>
</dbReference>
<dbReference type="Pfam" id="PF00440">
    <property type="entry name" value="TetR_N"/>
    <property type="match status" value="1"/>
</dbReference>
<dbReference type="PANTHER" id="PTHR30055">
    <property type="entry name" value="HTH-TYPE TRANSCRIPTIONAL REGULATOR RUTR"/>
    <property type="match status" value="1"/>
</dbReference>
<reference evidence="5 6" key="1">
    <citation type="submission" date="2021-03" db="EMBL/GenBank/DDBJ databases">
        <title>Human Oral Microbial Genomes.</title>
        <authorList>
            <person name="Johnston C.D."/>
            <person name="Chen T."/>
            <person name="Dewhirst F.E."/>
        </authorList>
    </citation>
    <scope>NUCLEOTIDE SEQUENCE [LARGE SCALE GENOMIC DNA]</scope>
    <source>
        <strain evidence="5 6">DSMZ 100122</strain>
    </source>
</reference>
<dbReference type="RefSeq" id="WP_212323681.1">
    <property type="nucleotide sequence ID" value="NZ_AP024463.1"/>
</dbReference>
<dbReference type="Gene3D" id="1.10.357.10">
    <property type="entry name" value="Tetracycline Repressor, domain 2"/>
    <property type="match status" value="1"/>
</dbReference>
<sequence length="193" mass="21361">MPTRSDMKAETQRRVLAEADRLFRERGLAATTVRDIAAASGVSVGTVMAVGDKSALLVKVFDSLIEETHAARRETPPRGGNRVVRVLSLVEPFLQLFASRQELARAYGSILLSGNHSSEIFTRLTKILLAEIRDAISSPGRAPDDLDRQAQALYYAYLGVLFTWATRPTFEGSSIIAELRTTFETICNHKEHE</sequence>
<proteinExistence type="predicted"/>
<evidence type="ECO:0000313" key="6">
    <source>
        <dbReference type="Proteomes" id="UP000678513"/>
    </source>
</evidence>
<keyword evidence="2" id="KW-0238">DNA-binding</keyword>
<dbReference type="Proteomes" id="UP000678513">
    <property type="component" value="Chromosome"/>
</dbReference>
<organism evidence="5 6">
    <name type="scientific">Arachnia rubra</name>
    <dbReference type="NCBI Taxonomy" id="1547448"/>
    <lineage>
        <taxon>Bacteria</taxon>
        <taxon>Bacillati</taxon>
        <taxon>Actinomycetota</taxon>
        <taxon>Actinomycetes</taxon>
        <taxon>Propionibacteriales</taxon>
        <taxon>Propionibacteriaceae</taxon>
        <taxon>Arachnia</taxon>
    </lineage>
</organism>
<keyword evidence="1" id="KW-0805">Transcription regulation</keyword>
<accession>A0ABX7Y4K7</accession>
<dbReference type="PANTHER" id="PTHR30055:SF234">
    <property type="entry name" value="HTH-TYPE TRANSCRIPTIONAL REGULATOR BETI"/>
    <property type="match status" value="1"/>
</dbReference>